<dbReference type="PANTHER" id="PTHR11571:SF252">
    <property type="entry name" value="GLUTATHIONE S-TRANSFERASE"/>
    <property type="match status" value="1"/>
</dbReference>
<feature type="domain" description="GST N-terminal" evidence="1">
    <location>
        <begin position="2"/>
        <end position="85"/>
    </location>
</feature>
<reference evidence="2" key="1">
    <citation type="submission" date="2023-08" db="EMBL/GenBank/DDBJ databases">
        <authorList>
            <person name="Chen Y."/>
            <person name="Shah S."/>
            <person name="Dougan E. K."/>
            <person name="Thang M."/>
            <person name="Chan C."/>
        </authorList>
    </citation>
    <scope>NUCLEOTIDE SEQUENCE</scope>
</reference>
<dbReference type="Pfam" id="PF02798">
    <property type="entry name" value="GST_N"/>
    <property type="match status" value="1"/>
</dbReference>
<protein>
    <recommendedName>
        <fullName evidence="1">GST N-terminal domain-containing protein</fullName>
    </recommendedName>
</protein>
<dbReference type="InterPro" id="IPR036249">
    <property type="entry name" value="Thioredoxin-like_sf"/>
</dbReference>
<organism evidence="2 3">
    <name type="scientific">Effrenium voratum</name>
    <dbReference type="NCBI Taxonomy" id="2562239"/>
    <lineage>
        <taxon>Eukaryota</taxon>
        <taxon>Sar</taxon>
        <taxon>Alveolata</taxon>
        <taxon>Dinophyceae</taxon>
        <taxon>Suessiales</taxon>
        <taxon>Symbiodiniaceae</taxon>
        <taxon>Effrenium</taxon>
    </lineage>
</organism>
<dbReference type="SUPFAM" id="SSF47616">
    <property type="entry name" value="GST C-terminal domain-like"/>
    <property type="match status" value="1"/>
</dbReference>
<evidence type="ECO:0000259" key="1">
    <source>
        <dbReference type="PROSITE" id="PS50404"/>
    </source>
</evidence>
<name>A0AA36J6I0_9DINO</name>
<dbReference type="CDD" id="cd03039">
    <property type="entry name" value="GST_N_Sigma_like"/>
    <property type="match status" value="1"/>
</dbReference>
<proteinExistence type="predicted"/>
<evidence type="ECO:0000313" key="3">
    <source>
        <dbReference type="Proteomes" id="UP001178507"/>
    </source>
</evidence>
<dbReference type="SFLD" id="SFLDS00019">
    <property type="entry name" value="Glutathione_Transferase_(cytos"/>
    <property type="match status" value="1"/>
</dbReference>
<dbReference type="InterPro" id="IPR036282">
    <property type="entry name" value="Glutathione-S-Trfase_C_sf"/>
</dbReference>
<dbReference type="EMBL" id="CAUJNA010003355">
    <property type="protein sequence ID" value="CAJ1400004.1"/>
    <property type="molecule type" value="Genomic_DNA"/>
</dbReference>
<keyword evidence="3" id="KW-1185">Reference proteome</keyword>
<dbReference type="Gene3D" id="3.40.30.10">
    <property type="entry name" value="Glutaredoxin"/>
    <property type="match status" value="1"/>
</dbReference>
<dbReference type="Proteomes" id="UP001178507">
    <property type="component" value="Unassembled WGS sequence"/>
</dbReference>
<dbReference type="Gene3D" id="1.20.1050.10">
    <property type="match status" value="1"/>
</dbReference>
<comment type="caution">
    <text evidence="2">The sequence shown here is derived from an EMBL/GenBank/DDBJ whole genome shotgun (WGS) entry which is preliminary data.</text>
</comment>
<accession>A0AA36J6I0</accession>
<dbReference type="GO" id="GO:0004364">
    <property type="term" value="F:glutathione transferase activity"/>
    <property type="evidence" value="ECO:0007669"/>
    <property type="project" value="TreeGrafter"/>
</dbReference>
<dbReference type="GO" id="GO:0006749">
    <property type="term" value="P:glutathione metabolic process"/>
    <property type="evidence" value="ECO:0007669"/>
    <property type="project" value="TreeGrafter"/>
</dbReference>
<dbReference type="PANTHER" id="PTHR11571">
    <property type="entry name" value="GLUTATHIONE S-TRANSFERASE"/>
    <property type="match status" value="1"/>
</dbReference>
<dbReference type="SUPFAM" id="SSF52833">
    <property type="entry name" value="Thioredoxin-like"/>
    <property type="match status" value="1"/>
</dbReference>
<dbReference type="PROSITE" id="PS50404">
    <property type="entry name" value="GST_NTER"/>
    <property type="match status" value="1"/>
</dbReference>
<dbReference type="InterPro" id="IPR050213">
    <property type="entry name" value="GST_superfamily"/>
</dbReference>
<evidence type="ECO:0000313" key="2">
    <source>
        <dbReference type="EMBL" id="CAJ1400004.1"/>
    </source>
</evidence>
<dbReference type="AlphaFoldDB" id="A0AA36J6I0"/>
<sequence>MPEYELFYFPITGLGEPIRLAFALGGIPFKDTTPATDETFNDRKAALHPYLPEAGGMPILTIDGKAFAQSRAILRYVGRIAKYEGELLYPTDPMEQLLCDELIEIAEDMRAPIPATFAIQDEEEKKAARAALVAEDGKVAKWLRVLDRKLGESFPTKVTIGALYSWVVVSILRQPTFLDGIPAGHLDKYANITKLPPGNAVADRLWVQGKFAFHFFSPGETNTWGQQEKLRFVFCFCFSRFGGFAGRAATISAKIVLFFRFGGVAGKAVTYTRHLWG</sequence>
<dbReference type="InterPro" id="IPR040079">
    <property type="entry name" value="Glutathione_S-Trfase"/>
</dbReference>
<dbReference type="InterPro" id="IPR004045">
    <property type="entry name" value="Glutathione_S-Trfase_N"/>
</dbReference>
<gene>
    <name evidence="2" type="ORF">EVOR1521_LOCUS23440</name>
</gene>